<keyword evidence="6" id="KW-1185">Reference proteome</keyword>
<evidence type="ECO:0000259" key="3">
    <source>
        <dbReference type="PROSITE" id="PS50158"/>
    </source>
</evidence>
<dbReference type="SMART" id="SM00343">
    <property type="entry name" value="ZnF_C2HC"/>
    <property type="match status" value="1"/>
</dbReference>
<dbReference type="EnsemblProtists" id="EKX52766">
    <property type="protein sequence ID" value="EKX52766"/>
    <property type="gene ID" value="GUITHDRAFT_101919"/>
</dbReference>
<feature type="region of interest" description="Disordered" evidence="2">
    <location>
        <begin position="206"/>
        <end position="248"/>
    </location>
</feature>
<name>L1JW23_GUITC</name>
<proteinExistence type="predicted"/>
<dbReference type="OrthoDB" id="2276648at2759"/>
<dbReference type="GeneID" id="17309361"/>
<dbReference type="Gene3D" id="4.10.60.10">
    <property type="entry name" value="Zinc finger, CCHC-type"/>
    <property type="match status" value="1"/>
</dbReference>
<keyword evidence="1" id="KW-0863">Zinc-finger</keyword>
<dbReference type="Proteomes" id="UP000011087">
    <property type="component" value="Unassembled WGS sequence"/>
</dbReference>
<reference evidence="6" key="2">
    <citation type="submission" date="2012-11" db="EMBL/GenBank/DDBJ databases">
        <authorList>
            <person name="Kuo A."/>
            <person name="Curtis B.A."/>
            <person name="Tanifuji G."/>
            <person name="Burki F."/>
            <person name="Gruber A."/>
            <person name="Irimia M."/>
            <person name="Maruyama S."/>
            <person name="Arias M.C."/>
            <person name="Ball S.G."/>
            <person name="Gile G.H."/>
            <person name="Hirakawa Y."/>
            <person name="Hopkins J.F."/>
            <person name="Rensing S.A."/>
            <person name="Schmutz J."/>
            <person name="Symeonidi A."/>
            <person name="Elias M."/>
            <person name="Eveleigh R.J."/>
            <person name="Herman E.K."/>
            <person name="Klute M.J."/>
            <person name="Nakayama T."/>
            <person name="Obornik M."/>
            <person name="Reyes-Prieto A."/>
            <person name="Armbrust E.V."/>
            <person name="Aves S.J."/>
            <person name="Beiko R.G."/>
            <person name="Coutinho P."/>
            <person name="Dacks J.B."/>
            <person name="Durnford D.G."/>
            <person name="Fast N.M."/>
            <person name="Green B.R."/>
            <person name="Grisdale C."/>
            <person name="Hempe F."/>
            <person name="Henrissat B."/>
            <person name="Hoppner M.P."/>
            <person name="Ishida K.-I."/>
            <person name="Kim E."/>
            <person name="Koreny L."/>
            <person name="Kroth P.G."/>
            <person name="Liu Y."/>
            <person name="Malik S.-B."/>
            <person name="Maier U.G."/>
            <person name="McRose D."/>
            <person name="Mock T."/>
            <person name="Neilson J.A."/>
            <person name="Onodera N.T."/>
            <person name="Poole A.M."/>
            <person name="Pritham E.J."/>
            <person name="Richards T.A."/>
            <person name="Rocap G."/>
            <person name="Roy S.W."/>
            <person name="Sarai C."/>
            <person name="Schaack S."/>
            <person name="Shirato S."/>
            <person name="Slamovits C.H."/>
            <person name="Spencer D.F."/>
            <person name="Suzuki S."/>
            <person name="Worden A.Z."/>
            <person name="Zauner S."/>
            <person name="Barry K."/>
            <person name="Bell C."/>
            <person name="Bharti A.K."/>
            <person name="Crow J.A."/>
            <person name="Grimwood J."/>
            <person name="Kramer R."/>
            <person name="Lindquist E."/>
            <person name="Lucas S."/>
            <person name="Salamov A."/>
            <person name="McFadden G.I."/>
            <person name="Lane C.E."/>
            <person name="Keeling P.J."/>
            <person name="Gray M.W."/>
            <person name="Grigoriev I.V."/>
            <person name="Archibald J.M."/>
        </authorList>
    </citation>
    <scope>NUCLEOTIDE SEQUENCE</scope>
    <source>
        <strain evidence="6">CCMP2712</strain>
    </source>
</reference>
<dbReference type="GO" id="GO:0003676">
    <property type="term" value="F:nucleic acid binding"/>
    <property type="evidence" value="ECO:0007669"/>
    <property type="project" value="InterPro"/>
</dbReference>
<feature type="region of interest" description="Disordered" evidence="2">
    <location>
        <begin position="1"/>
        <end position="22"/>
    </location>
</feature>
<evidence type="ECO:0000256" key="2">
    <source>
        <dbReference type="SAM" id="MobiDB-lite"/>
    </source>
</evidence>
<dbReference type="RefSeq" id="XP_005839746.1">
    <property type="nucleotide sequence ID" value="XM_005839689.1"/>
</dbReference>
<sequence length="308" mass="34322">MLANAADEFATADAAATPELPPLARKVTLQEANADIYSAEESASAESSDQEPVLSNRTLVNVLTNSKSFNSSRIPMYKGFADPRSVEEFLRQCNRELIAQEIPTRKWVKSITPLFTNEVMVVVERKYGKSLEAINKLKWDEFSTHLSSCLAPMRQAKNYQTQLDQLKQQPNGIHLGVPDSRHDTVRNARIAVTFITALLDDGEPLTVSKQPNNSAAANAAQTSSHTKAKANGGQNKKKSNGKENQRKQKSIRCFYCQEPGHIKPDCEQYKREVALQQERHEKLMATQHEQHVQLLAALQPLASRAGNE</sequence>
<evidence type="ECO:0000313" key="4">
    <source>
        <dbReference type="EMBL" id="EKX52766.1"/>
    </source>
</evidence>
<evidence type="ECO:0000313" key="6">
    <source>
        <dbReference type="Proteomes" id="UP000011087"/>
    </source>
</evidence>
<keyword evidence="1" id="KW-0479">Metal-binding</keyword>
<dbReference type="KEGG" id="gtt:GUITHDRAFT_101919"/>
<evidence type="ECO:0000256" key="1">
    <source>
        <dbReference type="PROSITE-ProRule" id="PRU00047"/>
    </source>
</evidence>
<dbReference type="PROSITE" id="PS50158">
    <property type="entry name" value="ZF_CCHC"/>
    <property type="match status" value="1"/>
</dbReference>
<dbReference type="SUPFAM" id="SSF57756">
    <property type="entry name" value="Retrovirus zinc finger-like domains"/>
    <property type="match status" value="1"/>
</dbReference>
<reference evidence="5" key="3">
    <citation type="submission" date="2015-06" db="UniProtKB">
        <authorList>
            <consortium name="EnsemblProtists"/>
        </authorList>
    </citation>
    <scope>IDENTIFICATION</scope>
</reference>
<dbReference type="InterPro" id="IPR001878">
    <property type="entry name" value="Znf_CCHC"/>
</dbReference>
<reference evidence="4 6" key="1">
    <citation type="journal article" date="2012" name="Nature">
        <title>Algal genomes reveal evolutionary mosaicism and the fate of nucleomorphs.</title>
        <authorList>
            <consortium name="DOE Joint Genome Institute"/>
            <person name="Curtis B.A."/>
            <person name="Tanifuji G."/>
            <person name="Burki F."/>
            <person name="Gruber A."/>
            <person name="Irimia M."/>
            <person name="Maruyama S."/>
            <person name="Arias M.C."/>
            <person name="Ball S.G."/>
            <person name="Gile G.H."/>
            <person name="Hirakawa Y."/>
            <person name="Hopkins J.F."/>
            <person name="Kuo A."/>
            <person name="Rensing S.A."/>
            <person name="Schmutz J."/>
            <person name="Symeonidi A."/>
            <person name="Elias M."/>
            <person name="Eveleigh R.J."/>
            <person name="Herman E.K."/>
            <person name="Klute M.J."/>
            <person name="Nakayama T."/>
            <person name="Obornik M."/>
            <person name="Reyes-Prieto A."/>
            <person name="Armbrust E.V."/>
            <person name="Aves S.J."/>
            <person name="Beiko R.G."/>
            <person name="Coutinho P."/>
            <person name="Dacks J.B."/>
            <person name="Durnford D.G."/>
            <person name="Fast N.M."/>
            <person name="Green B.R."/>
            <person name="Grisdale C.J."/>
            <person name="Hempel F."/>
            <person name="Henrissat B."/>
            <person name="Hoppner M.P."/>
            <person name="Ishida K."/>
            <person name="Kim E."/>
            <person name="Koreny L."/>
            <person name="Kroth P.G."/>
            <person name="Liu Y."/>
            <person name="Malik S.B."/>
            <person name="Maier U.G."/>
            <person name="McRose D."/>
            <person name="Mock T."/>
            <person name="Neilson J.A."/>
            <person name="Onodera N.T."/>
            <person name="Poole A.M."/>
            <person name="Pritham E.J."/>
            <person name="Richards T.A."/>
            <person name="Rocap G."/>
            <person name="Roy S.W."/>
            <person name="Sarai C."/>
            <person name="Schaack S."/>
            <person name="Shirato S."/>
            <person name="Slamovits C.H."/>
            <person name="Spencer D.F."/>
            <person name="Suzuki S."/>
            <person name="Worden A.Z."/>
            <person name="Zauner S."/>
            <person name="Barry K."/>
            <person name="Bell C."/>
            <person name="Bharti A.K."/>
            <person name="Crow J.A."/>
            <person name="Grimwood J."/>
            <person name="Kramer R."/>
            <person name="Lindquist E."/>
            <person name="Lucas S."/>
            <person name="Salamov A."/>
            <person name="McFadden G.I."/>
            <person name="Lane C.E."/>
            <person name="Keeling P.J."/>
            <person name="Gray M.W."/>
            <person name="Grigoriev I.V."/>
            <person name="Archibald J.M."/>
        </authorList>
    </citation>
    <scope>NUCLEOTIDE SEQUENCE</scope>
    <source>
        <strain evidence="4 6">CCMP2712</strain>
    </source>
</reference>
<keyword evidence="1" id="KW-0862">Zinc</keyword>
<dbReference type="GO" id="GO:0008270">
    <property type="term" value="F:zinc ion binding"/>
    <property type="evidence" value="ECO:0007669"/>
    <property type="project" value="UniProtKB-KW"/>
</dbReference>
<gene>
    <name evidence="4" type="ORF">GUITHDRAFT_101919</name>
</gene>
<protein>
    <recommendedName>
        <fullName evidence="3">CCHC-type domain-containing protein</fullName>
    </recommendedName>
</protein>
<feature type="domain" description="CCHC-type" evidence="3">
    <location>
        <begin position="252"/>
        <end position="268"/>
    </location>
</feature>
<dbReference type="HOGENOM" id="CLU_904463_0_0_1"/>
<accession>L1JW23</accession>
<evidence type="ECO:0000313" key="5">
    <source>
        <dbReference type="EnsemblProtists" id="EKX52766"/>
    </source>
</evidence>
<dbReference type="EMBL" id="JH992972">
    <property type="protein sequence ID" value="EKX52766.1"/>
    <property type="molecule type" value="Genomic_DNA"/>
</dbReference>
<dbReference type="AlphaFoldDB" id="L1JW23"/>
<dbReference type="InterPro" id="IPR036875">
    <property type="entry name" value="Znf_CCHC_sf"/>
</dbReference>
<organism evidence="4">
    <name type="scientific">Guillardia theta (strain CCMP2712)</name>
    <name type="common">Cryptophyte</name>
    <dbReference type="NCBI Taxonomy" id="905079"/>
    <lineage>
        <taxon>Eukaryota</taxon>
        <taxon>Cryptophyceae</taxon>
        <taxon>Pyrenomonadales</taxon>
        <taxon>Geminigeraceae</taxon>
        <taxon>Guillardia</taxon>
    </lineage>
</organism>
<dbReference type="PaxDb" id="55529-EKX52766"/>
<dbReference type="Pfam" id="PF00098">
    <property type="entry name" value="zf-CCHC"/>
    <property type="match status" value="1"/>
</dbReference>